<name>A0A556QMM3_9BACT</name>
<dbReference type="InterPro" id="IPR006311">
    <property type="entry name" value="TAT_signal"/>
</dbReference>
<keyword evidence="2" id="KW-1185">Reference proteome</keyword>
<dbReference type="AlphaFoldDB" id="A0A556QMM3"/>
<dbReference type="InterPro" id="IPR011447">
    <property type="entry name" value="DUF1552"/>
</dbReference>
<dbReference type="Pfam" id="PF07586">
    <property type="entry name" value="HXXSHH"/>
    <property type="match status" value="1"/>
</dbReference>
<dbReference type="OrthoDB" id="182303at2"/>
<dbReference type="EMBL" id="VMBG01000001">
    <property type="protein sequence ID" value="TSJ77900.1"/>
    <property type="molecule type" value="Genomic_DNA"/>
</dbReference>
<protein>
    <submittedName>
        <fullName evidence="1">DUF1552 domain-containing protein</fullName>
    </submittedName>
</protein>
<evidence type="ECO:0000313" key="1">
    <source>
        <dbReference type="EMBL" id="TSJ77900.1"/>
    </source>
</evidence>
<organism evidence="1 2">
    <name type="scientific">Rariglobus hedericola</name>
    <dbReference type="NCBI Taxonomy" id="2597822"/>
    <lineage>
        <taxon>Bacteria</taxon>
        <taxon>Pseudomonadati</taxon>
        <taxon>Verrucomicrobiota</taxon>
        <taxon>Opitutia</taxon>
        <taxon>Opitutales</taxon>
        <taxon>Opitutaceae</taxon>
        <taxon>Rariglobus</taxon>
    </lineage>
</organism>
<gene>
    <name evidence="1" type="ORF">FPL22_00905</name>
</gene>
<sequence length="457" mass="49690">MPAPTPPFSLNRRQFLTGLGALVSLPIFESLIPGPVLRAAESAAAGPGSLLAPPLRTAFVYVPNGVNNAHWWPTAGAGSSFQLSSSLAALEPHKSDLQIIAGLGHKKANGNGDGPGDHARASATFLTGTQALKTSGSDIRAGRSIDQMIAAGIGAGHRLPSLELSCDPPRLAGNCDSGYSCAYQFNLSWRSENQPLPAERNPRLVFERMFGGGSVQETVESRTVRARQRRSILDFVMDDTRRLQRDLGRADNAKLDEYLTSVREIERRVTSFESFAARPEAPLPAGIPSDYEEHMRLMCDLMVLSFQTRSTPVATLMLASEASGRTFPTLGITEGHHSLSHHEQRADKLAQIRKIDEFYMRQFSYLIGRMKSVQEGEGTLLDNSMVVFGSGIRDGDRHDHTDLPVILAGRAGGRIQTGRYLQLPSDQPMTNLYLSMLDLNGVKADRIGDSTGRLKLG</sequence>
<dbReference type="RefSeq" id="WP_144228242.1">
    <property type="nucleotide sequence ID" value="NZ_CBCRVV010000001.1"/>
</dbReference>
<dbReference type="PROSITE" id="PS51318">
    <property type="entry name" value="TAT"/>
    <property type="match status" value="1"/>
</dbReference>
<dbReference type="Proteomes" id="UP000315648">
    <property type="component" value="Unassembled WGS sequence"/>
</dbReference>
<reference evidence="1 2" key="1">
    <citation type="submission" date="2019-07" db="EMBL/GenBank/DDBJ databases">
        <title>Description of 53C-WASEF.</title>
        <authorList>
            <person name="Pitt A."/>
            <person name="Hahn M.W."/>
        </authorList>
    </citation>
    <scope>NUCLEOTIDE SEQUENCE [LARGE SCALE GENOMIC DNA]</scope>
    <source>
        <strain evidence="1 2">53C-WASEF</strain>
    </source>
</reference>
<accession>A0A556QMM3</accession>
<evidence type="ECO:0000313" key="2">
    <source>
        <dbReference type="Proteomes" id="UP000315648"/>
    </source>
</evidence>
<proteinExistence type="predicted"/>
<comment type="caution">
    <text evidence="1">The sequence shown here is derived from an EMBL/GenBank/DDBJ whole genome shotgun (WGS) entry which is preliminary data.</text>
</comment>